<dbReference type="AlphaFoldDB" id="A0AAN7NGF4"/>
<protein>
    <recommendedName>
        <fullName evidence="3">Rna-directed dna polymerase from mobile element jockey-like</fullName>
    </recommendedName>
</protein>
<evidence type="ECO:0000313" key="1">
    <source>
        <dbReference type="EMBL" id="KAK4810876.1"/>
    </source>
</evidence>
<gene>
    <name evidence="1" type="ORF">QYF61_013284</name>
</gene>
<name>A0AAN7NGF4_MYCAM</name>
<dbReference type="PANTHER" id="PTHR33332">
    <property type="entry name" value="REVERSE TRANSCRIPTASE DOMAIN-CONTAINING PROTEIN"/>
    <property type="match status" value="1"/>
</dbReference>
<comment type="caution">
    <text evidence="1">The sequence shown here is derived from an EMBL/GenBank/DDBJ whole genome shotgun (WGS) entry which is preliminary data.</text>
</comment>
<keyword evidence="2" id="KW-1185">Reference proteome</keyword>
<organism evidence="1 2">
    <name type="scientific">Mycteria americana</name>
    <name type="common">Wood stork</name>
    <dbReference type="NCBI Taxonomy" id="33587"/>
    <lineage>
        <taxon>Eukaryota</taxon>
        <taxon>Metazoa</taxon>
        <taxon>Chordata</taxon>
        <taxon>Craniata</taxon>
        <taxon>Vertebrata</taxon>
        <taxon>Euteleostomi</taxon>
        <taxon>Archelosauria</taxon>
        <taxon>Archosauria</taxon>
        <taxon>Dinosauria</taxon>
        <taxon>Saurischia</taxon>
        <taxon>Theropoda</taxon>
        <taxon>Coelurosauria</taxon>
        <taxon>Aves</taxon>
        <taxon>Neognathae</taxon>
        <taxon>Neoaves</taxon>
        <taxon>Aequornithes</taxon>
        <taxon>Ciconiiformes</taxon>
        <taxon>Ciconiidae</taxon>
        <taxon>Mycteria</taxon>
    </lineage>
</organism>
<accession>A0AAN7NGF4</accession>
<reference evidence="1 2" key="1">
    <citation type="journal article" date="2023" name="J. Hered.">
        <title>Chromosome-level genome of the wood stork (Mycteria americana) provides insight into avian chromosome evolution.</title>
        <authorList>
            <person name="Flamio R. Jr."/>
            <person name="Ramstad K.M."/>
        </authorList>
    </citation>
    <scope>NUCLEOTIDE SEQUENCE [LARGE SCALE GENOMIC DNA]</scope>
    <source>
        <strain evidence="1">JAX WOST 10</strain>
    </source>
</reference>
<sequence length="136" mass="15321">MREPNVYLKTVRWIEKWMNGWAQRVVIIGIKSSWRPGSILGPVLFNTFINDLDDGAECTPSQVADSKPGGVADTPESCAAIQRDLNRLEKWLQFNKGKCKVQHLGRNNSMHQYMLGATQLESSFAENDLGAWWTPG</sequence>
<proteinExistence type="predicted"/>
<dbReference type="Proteomes" id="UP001333110">
    <property type="component" value="Unassembled WGS sequence"/>
</dbReference>
<evidence type="ECO:0000313" key="2">
    <source>
        <dbReference type="Proteomes" id="UP001333110"/>
    </source>
</evidence>
<evidence type="ECO:0008006" key="3">
    <source>
        <dbReference type="Google" id="ProtNLM"/>
    </source>
</evidence>
<dbReference type="EMBL" id="JAUNZN010000018">
    <property type="protein sequence ID" value="KAK4810876.1"/>
    <property type="molecule type" value="Genomic_DNA"/>
</dbReference>